<proteinExistence type="inferred from homology"/>
<keyword evidence="5" id="KW-1003">Cell membrane</keyword>
<evidence type="ECO:0000256" key="4">
    <source>
        <dbReference type="ARBA" id="ARBA00022448"/>
    </source>
</evidence>
<keyword evidence="6" id="KW-0997">Cell inner membrane</keyword>
<evidence type="ECO:0000313" key="12">
    <source>
        <dbReference type="EMBL" id="MDC8771546.1"/>
    </source>
</evidence>
<reference evidence="12 13" key="1">
    <citation type="submission" date="2022-10" db="EMBL/GenBank/DDBJ databases">
        <title>Paucibacter sp. hw1 Genome sequencing.</title>
        <authorList>
            <person name="Park S."/>
        </authorList>
    </citation>
    <scope>NUCLEOTIDE SEQUENCE [LARGE SCALE GENOMIC DNA]</scope>
    <source>
        <strain evidence="13">hw1</strain>
    </source>
</reference>
<protein>
    <recommendedName>
        <fullName evidence="3">Type II secretion system protein N</fullName>
    </recommendedName>
    <alternativeName>
        <fullName evidence="10">General secretion pathway protein N</fullName>
    </alternativeName>
</protein>
<evidence type="ECO:0000256" key="11">
    <source>
        <dbReference type="SAM" id="Phobius"/>
    </source>
</evidence>
<evidence type="ECO:0000256" key="9">
    <source>
        <dbReference type="ARBA" id="ARBA00023136"/>
    </source>
</evidence>
<evidence type="ECO:0000256" key="10">
    <source>
        <dbReference type="ARBA" id="ARBA00030772"/>
    </source>
</evidence>
<keyword evidence="13" id="KW-1185">Reference proteome</keyword>
<evidence type="ECO:0000256" key="6">
    <source>
        <dbReference type="ARBA" id="ARBA00022519"/>
    </source>
</evidence>
<dbReference type="InterPro" id="IPR022792">
    <property type="entry name" value="T2SS_protein-GspN"/>
</dbReference>
<comment type="subcellular location">
    <subcellularLocation>
        <location evidence="1">Cell inner membrane</location>
    </subcellularLocation>
</comment>
<comment type="caution">
    <text evidence="12">The sequence shown here is derived from an EMBL/GenBank/DDBJ whole genome shotgun (WGS) entry which is preliminary data.</text>
</comment>
<gene>
    <name evidence="12" type="primary">gspN</name>
    <name evidence="12" type="ORF">PRZ03_08165</name>
</gene>
<keyword evidence="8" id="KW-0653">Protein transport</keyword>
<accession>A0ABT5KC82</accession>
<dbReference type="Pfam" id="PF01203">
    <property type="entry name" value="T2SSN"/>
    <property type="match status" value="1"/>
</dbReference>
<keyword evidence="9 11" id="KW-0472">Membrane</keyword>
<feature type="transmembrane region" description="Helical" evidence="11">
    <location>
        <begin position="48"/>
        <end position="71"/>
    </location>
</feature>
<keyword evidence="11" id="KW-1133">Transmembrane helix</keyword>
<evidence type="ECO:0000256" key="2">
    <source>
        <dbReference type="ARBA" id="ARBA00007208"/>
    </source>
</evidence>
<dbReference type="RefSeq" id="WP_273599821.1">
    <property type="nucleotide sequence ID" value="NZ_JAQQXT010000004.1"/>
</dbReference>
<sequence length="306" mass="33068">MTAFSMKSWFSRRRRNEAPLTELAPTQWQDSRQIEPSWRGRTQTNLRWSIAGAVLGGLLSLIMFAPASWLAHGVASASNGHVLITDTRGSIWNGSGVLVLTGGLDSRDASLLPGRLRWSMHVQGMALALKASQDCCINGELQLQIRPGWGRFEVALISHADWLARWPAGLLAGLGTPWNTLQLGGSIRLTARDFKLEWVQGRWRQFGQLDLDLINLSSRISTLAPLGSYRFTLAAQSSDESKAGISTLTLITLDGALLLSGEGTMGAGKARFLGEASAAPGREAALNNLLNIIGRRQGARSVISIG</sequence>
<organism evidence="12 13">
    <name type="scientific">Roseateles albus</name>
    <dbReference type="NCBI Taxonomy" id="2987525"/>
    <lineage>
        <taxon>Bacteria</taxon>
        <taxon>Pseudomonadati</taxon>
        <taxon>Pseudomonadota</taxon>
        <taxon>Betaproteobacteria</taxon>
        <taxon>Burkholderiales</taxon>
        <taxon>Sphaerotilaceae</taxon>
        <taxon>Roseateles</taxon>
    </lineage>
</organism>
<evidence type="ECO:0000313" key="13">
    <source>
        <dbReference type="Proteomes" id="UP001221189"/>
    </source>
</evidence>
<dbReference type="Proteomes" id="UP001221189">
    <property type="component" value="Unassembled WGS sequence"/>
</dbReference>
<evidence type="ECO:0000256" key="7">
    <source>
        <dbReference type="ARBA" id="ARBA00022692"/>
    </source>
</evidence>
<name>A0ABT5KC82_9BURK</name>
<evidence type="ECO:0000256" key="5">
    <source>
        <dbReference type="ARBA" id="ARBA00022475"/>
    </source>
</evidence>
<evidence type="ECO:0000256" key="1">
    <source>
        <dbReference type="ARBA" id="ARBA00004533"/>
    </source>
</evidence>
<evidence type="ECO:0000256" key="8">
    <source>
        <dbReference type="ARBA" id="ARBA00022927"/>
    </source>
</evidence>
<keyword evidence="4" id="KW-0813">Transport</keyword>
<dbReference type="EMBL" id="JAQQXT010000004">
    <property type="protein sequence ID" value="MDC8771546.1"/>
    <property type="molecule type" value="Genomic_DNA"/>
</dbReference>
<evidence type="ECO:0000256" key="3">
    <source>
        <dbReference type="ARBA" id="ARBA00021563"/>
    </source>
</evidence>
<comment type="similarity">
    <text evidence="2">Belongs to the GSP N family.</text>
</comment>
<keyword evidence="7 11" id="KW-0812">Transmembrane</keyword>